<keyword evidence="1" id="KW-0732">Signal</keyword>
<keyword evidence="4" id="KW-1185">Reference proteome</keyword>
<dbReference type="CDD" id="cd14727">
    <property type="entry name" value="ChanN-like"/>
    <property type="match status" value="1"/>
</dbReference>
<protein>
    <recommendedName>
        <fullName evidence="2">PDZ domain-containing protein</fullName>
    </recommendedName>
</protein>
<name>A0A140IDI5_9RHOO</name>
<reference evidence="4" key="1">
    <citation type="submission" date="2016-03" db="EMBL/GenBank/DDBJ databases">
        <authorList>
            <person name="Ma C."/>
            <person name="Zhou S."/>
            <person name="Yang G."/>
        </authorList>
    </citation>
    <scope>NUCLEOTIDE SEQUENCE [LARGE SCALE GENOMIC DNA]</scope>
    <source>
        <strain evidence="4">SgZ-1</strain>
    </source>
</reference>
<dbReference type="InterPro" id="IPR007314">
    <property type="entry name" value="Cofac_haem-bd_dom"/>
</dbReference>
<feature type="signal peptide" evidence="1">
    <location>
        <begin position="1"/>
        <end position="28"/>
    </location>
</feature>
<evidence type="ECO:0000256" key="1">
    <source>
        <dbReference type="SAM" id="SignalP"/>
    </source>
</evidence>
<proteinExistence type="predicted"/>
<feature type="domain" description="PDZ" evidence="2">
    <location>
        <begin position="309"/>
        <end position="367"/>
    </location>
</feature>
<organism evidence="3 4">
    <name type="scientific">Thauera humireducens</name>
    <dbReference type="NCBI Taxonomy" id="1134435"/>
    <lineage>
        <taxon>Bacteria</taxon>
        <taxon>Pseudomonadati</taxon>
        <taxon>Pseudomonadota</taxon>
        <taxon>Betaproteobacteria</taxon>
        <taxon>Rhodocyclales</taxon>
        <taxon>Zoogloeaceae</taxon>
        <taxon>Thauera</taxon>
    </lineage>
</organism>
<dbReference type="Pfam" id="PF04187">
    <property type="entry name" value="Cofac_haem_bdg"/>
    <property type="match status" value="1"/>
</dbReference>
<dbReference type="Gene3D" id="3.40.50.11550">
    <property type="match status" value="1"/>
</dbReference>
<dbReference type="KEGG" id="thu:AC731_001915"/>
<dbReference type="Pfam" id="PF13180">
    <property type="entry name" value="PDZ_2"/>
    <property type="match status" value="1"/>
</dbReference>
<evidence type="ECO:0000313" key="3">
    <source>
        <dbReference type="EMBL" id="AMO35810.1"/>
    </source>
</evidence>
<sequence>MNVARLLFSRHLRIALLIAVLPAAPSFAADDGPACLQPGAWTALDADGVRPGAPVAPLVASMAKREVVLLGEQHDDADHHRWQLQMLAALHAQRPDMVIGFEMFPRRVQPVLDRWVAGELSERQFLDQAEWDKVWSMPAELYLPLFHFARLNRVPMVALNVEQGLTRSIATRGWDGVPEAEREGVGRAAEPPSAYVDFLFGVHREHARMRGRGDKEASRDEPTFRNFVESQLAWDRAMAEALVAARDKASSAQGRAPLAVGIMGSGHVRFGHGVAHQLKALGTTEVGQLLPLAASTACAEVVAGLADAVFAVPEPVRSPAPPPRLGISMEDHRDGVRIVEVTAGSLAAHTGLRAGDIIVDAAGAPLKRSGALAALVREQPPGTWLPLKLRRDKETLDFVVRFPARK</sequence>
<dbReference type="InterPro" id="IPR001478">
    <property type="entry name" value="PDZ"/>
</dbReference>
<dbReference type="PROSITE" id="PS50106">
    <property type="entry name" value="PDZ"/>
    <property type="match status" value="1"/>
</dbReference>
<dbReference type="SUPFAM" id="SSF159501">
    <property type="entry name" value="EreA/ChaN-like"/>
    <property type="match status" value="1"/>
</dbReference>
<dbReference type="Proteomes" id="UP000036902">
    <property type="component" value="Chromosome"/>
</dbReference>
<dbReference type="Gene3D" id="2.30.42.10">
    <property type="match status" value="1"/>
</dbReference>
<dbReference type="SUPFAM" id="SSF50156">
    <property type="entry name" value="PDZ domain-like"/>
    <property type="match status" value="1"/>
</dbReference>
<accession>A0A140IDI5</accession>
<dbReference type="AlphaFoldDB" id="A0A140IDI5"/>
<feature type="chain" id="PRO_5007302626" description="PDZ domain-containing protein" evidence="1">
    <location>
        <begin position="29"/>
        <end position="406"/>
    </location>
</feature>
<evidence type="ECO:0000313" key="4">
    <source>
        <dbReference type="Proteomes" id="UP000036902"/>
    </source>
</evidence>
<dbReference type="SMART" id="SM00228">
    <property type="entry name" value="PDZ"/>
    <property type="match status" value="1"/>
</dbReference>
<gene>
    <name evidence="3" type="ORF">AC731_001915</name>
</gene>
<dbReference type="EMBL" id="CP014646">
    <property type="protein sequence ID" value="AMO35810.1"/>
    <property type="molecule type" value="Genomic_DNA"/>
</dbReference>
<dbReference type="RefSeq" id="WP_053085858.1">
    <property type="nucleotide sequence ID" value="NZ_CP014646.1"/>
</dbReference>
<evidence type="ECO:0000259" key="2">
    <source>
        <dbReference type="PROSITE" id="PS50106"/>
    </source>
</evidence>
<dbReference type="STRING" id="1134435.AC731_001915"/>
<dbReference type="InterPro" id="IPR036034">
    <property type="entry name" value="PDZ_sf"/>
</dbReference>